<feature type="chain" id="PRO_5037042301" evidence="1">
    <location>
        <begin position="22"/>
        <end position="87"/>
    </location>
</feature>
<evidence type="ECO:0000313" key="2">
    <source>
        <dbReference type="Proteomes" id="UP000887569"/>
    </source>
</evidence>
<organism evidence="2 3">
    <name type="scientific">Parascaris univalens</name>
    <name type="common">Nematode worm</name>
    <dbReference type="NCBI Taxonomy" id="6257"/>
    <lineage>
        <taxon>Eukaryota</taxon>
        <taxon>Metazoa</taxon>
        <taxon>Ecdysozoa</taxon>
        <taxon>Nematoda</taxon>
        <taxon>Chromadorea</taxon>
        <taxon>Rhabditida</taxon>
        <taxon>Spirurina</taxon>
        <taxon>Ascaridomorpha</taxon>
        <taxon>Ascaridoidea</taxon>
        <taxon>Ascarididae</taxon>
        <taxon>Parascaris</taxon>
    </lineage>
</organism>
<protein>
    <submittedName>
        <fullName evidence="3">Uncharacterized protein</fullName>
    </submittedName>
</protein>
<accession>A0A915C3Q2</accession>
<dbReference type="AlphaFoldDB" id="A0A915C3Q2"/>
<reference evidence="3" key="1">
    <citation type="submission" date="2022-11" db="UniProtKB">
        <authorList>
            <consortium name="WormBaseParasite"/>
        </authorList>
    </citation>
    <scope>IDENTIFICATION</scope>
</reference>
<keyword evidence="2" id="KW-1185">Reference proteome</keyword>
<keyword evidence="1" id="KW-0732">Signal</keyword>
<proteinExistence type="predicted"/>
<dbReference type="WBParaSite" id="PgR085_g047_t01">
    <property type="protein sequence ID" value="PgR085_g047_t01"/>
    <property type="gene ID" value="PgR085_g047"/>
</dbReference>
<evidence type="ECO:0000313" key="3">
    <source>
        <dbReference type="WBParaSite" id="PgR085_g047_t01"/>
    </source>
</evidence>
<name>A0A915C3Q2_PARUN</name>
<sequence length="87" mass="9325">MAKNPTIWIITLLALCGFSAAFPPTLIESMRLKRQTVTYIPSPCSTCGELGYSRGLGSYFYGQMGGGVSNNYGGTNIGKINVKNINV</sequence>
<feature type="signal peptide" evidence="1">
    <location>
        <begin position="1"/>
        <end position="21"/>
    </location>
</feature>
<dbReference type="Proteomes" id="UP000887569">
    <property type="component" value="Unplaced"/>
</dbReference>
<evidence type="ECO:0000256" key="1">
    <source>
        <dbReference type="SAM" id="SignalP"/>
    </source>
</evidence>